<evidence type="ECO:0000313" key="2">
    <source>
        <dbReference type="EMBL" id="PXW83809.1"/>
    </source>
</evidence>
<organism evidence="2 3">
    <name type="scientific">Pseudogracilibacillus auburnensis</name>
    <dbReference type="NCBI Taxonomy" id="1494959"/>
    <lineage>
        <taxon>Bacteria</taxon>
        <taxon>Bacillati</taxon>
        <taxon>Bacillota</taxon>
        <taxon>Bacilli</taxon>
        <taxon>Bacillales</taxon>
        <taxon>Bacillaceae</taxon>
        <taxon>Pseudogracilibacillus</taxon>
    </lineage>
</organism>
<dbReference type="RefSeq" id="WP_110396676.1">
    <property type="nucleotide sequence ID" value="NZ_JADIJL010000001.1"/>
</dbReference>
<dbReference type="InterPro" id="IPR011335">
    <property type="entry name" value="Restrct_endonuc-II-like"/>
</dbReference>
<dbReference type="GO" id="GO:0004519">
    <property type="term" value="F:endonuclease activity"/>
    <property type="evidence" value="ECO:0007669"/>
    <property type="project" value="UniProtKB-KW"/>
</dbReference>
<dbReference type="SUPFAM" id="SSF52980">
    <property type="entry name" value="Restriction endonuclease-like"/>
    <property type="match status" value="1"/>
</dbReference>
<proteinExistence type="predicted"/>
<dbReference type="EMBL" id="QJJQ01000014">
    <property type="protein sequence ID" value="PXW83809.1"/>
    <property type="molecule type" value="Genomic_DNA"/>
</dbReference>
<gene>
    <name evidence="2" type="ORF">DFR56_11494</name>
</gene>
<evidence type="ECO:0000313" key="3">
    <source>
        <dbReference type="Proteomes" id="UP000247978"/>
    </source>
</evidence>
<keyword evidence="2" id="KW-0255">Endonuclease</keyword>
<comment type="caution">
    <text evidence="2">The sequence shown here is derived from an EMBL/GenBank/DDBJ whole genome shotgun (WGS) entry which is preliminary data.</text>
</comment>
<dbReference type="PANTHER" id="PTHR34107:SF4">
    <property type="entry name" value="SLL1222 PROTEIN"/>
    <property type="match status" value="1"/>
</dbReference>
<accession>A0A2V3W4X9</accession>
<feature type="domain" description="Putative restriction endonuclease" evidence="1">
    <location>
        <begin position="18"/>
        <end position="175"/>
    </location>
</feature>
<dbReference type="Proteomes" id="UP000247978">
    <property type="component" value="Unassembled WGS sequence"/>
</dbReference>
<dbReference type="AlphaFoldDB" id="A0A2V3W4X9"/>
<keyword evidence="2" id="KW-0540">Nuclease</keyword>
<dbReference type="InterPro" id="IPR012296">
    <property type="entry name" value="Nuclease_put_TT1808"/>
</dbReference>
<reference evidence="2 3" key="1">
    <citation type="submission" date="2018-05" db="EMBL/GenBank/DDBJ databases">
        <title>Genomic Encyclopedia of Type Strains, Phase IV (KMG-IV): sequencing the most valuable type-strain genomes for metagenomic binning, comparative biology and taxonomic classification.</title>
        <authorList>
            <person name="Goeker M."/>
        </authorList>
    </citation>
    <scope>NUCLEOTIDE SEQUENCE [LARGE SCALE GENOMIC DNA]</scope>
    <source>
        <strain evidence="2 3">DSM 28556</strain>
    </source>
</reference>
<keyword evidence="3" id="KW-1185">Reference proteome</keyword>
<dbReference type="PANTHER" id="PTHR34107">
    <property type="entry name" value="SLL0198 PROTEIN-RELATED"/>
    <property type="match status" value="1"/>
</dbReference>
<dbReference type="OrthoDB" id="9808428at2"/>
<protein>
    <submittedName>
        <fullName evidence="2">Uma2 family endonuclease</fullName>
    </submittedName>
</protein>
<evidence type="ECO:0000259" key="1">
    <source>
        <dbReference type="Pfam" id="PF05685"/>
    </source>
</evidence>
<dbReference type="Gene3D" id="3.90.1570.10">
    <property type="entry name" value="tt1808, chain A"/>
    <property type="match status" value="1"/>
</dbReference>
<dbReference type="Pfam" id="PF05685">
    <property type="entry name" value="Uma2"/>
    <property type="match status" value="1"/>
</dbReference>
<dbReference type="CDD" id="cd06260">
    <property type="entry name" value="DUF820-like"/>
    <property type="match status" value="1"/>
</dbReference>
<dbReference type="InterPro" id="IPR008538">
    <property type="entry name" value="Uma2"/>
</dbReference>
<sequence length="194" mass="22589">MKKNKKREILKENNLTYDDYATLDDENRYELVKGQLELMSPSPSTIHQLILGELHEHISSNCKSDYFIFFAPIDVILSAKEVRQPDLVLVHRDRMDILTNRGIEGAPDLVIEILSPSSLKRDKIEKIKSYAFFNIPEYWILDPNLGIIEQYTLKESHYEMINIFQDDDQILSPNIPCVSFTMKEVMEKIPKLSN</sequence>
<keyword evidence="2" id="KW-0378">Hydrolase</keyword>
<name>A0A2V3W4X9_9BACI</name>